<reference evidence="3 4" key="1">
    <citation type="submission" date="2014-07" db="EMBL/GenBank/DDBJ databases">
        <authorList>
            <person name="McCorrison J."/>
            <person name="Sanka R."/>
            <person name="Torralba M."/>
            <person name="Gillis M."/>
            <person name="Haft D.H."/>
            <person name="Methe B."/>
            <person name="Sutton G."/>
            <person name="Nelson K.E."/>
        </authorList>
    </citation>
    <scope>NUCLEOTIDE SEQUENCE [LARGE SCALE GENOMIC DNA]</scope>
    <source>
        <strain evidence="3 4">DNF00058</strain>
    </source>
</reference>
<gene>
    <name evidence="3" type="ORF">HMPREF9302_07135</name>
</gene>
<comment type="caution">
    <text evidence="3">The sequence shown here is derived from an EMBL/GenBank/DDBJ whole genome shotgun (WGS) entry which is preliminary data.</text>
</comment>
<keyword evidence="3" id="KW-0489">Methyltransferase</keyword>
<organism evidence="3 4">
    <name type="scientific">Prevotella amnii DNF00058</name>
    <dbReference type="NCBI Taxonomy" id="1401066"/>
    <lineage>
        <taxon>Bacteria</taxon>
        <taxon>Pseudomonadati</taxon>
        <taxon>Bacteroidota</taxon>
        <taxon>Bacteroidia</taxon>
        <taxon>Bacteroidales</taxon>
        <taxon>Prevotellaceae</taxon>
        <taxon>Prevotella</taxon>
    </lineage>
</organism>
<dbReference type="GO" id="GO:0032259">
    <property type="term" value="P:methylation"/>
    <property type="evidence" value="ECO:0007669"/>
    <property type="project" value="UniProtKB-KW"/>
</dbReference>
<dbReference type="InterPro" id="IPR054168">
    <property type="entry name" value="PG_1098_Fer"/>
</dbReference>
<feature type="domain" description="PG-1098 ferredoxin-like" evidence="2">
    <location>
        <begin position="306"/>
        <end position="349"/>
    </location>
</feature>
<name>A0A096D1Z2_9BACT</name>
<dbReference type="RefSeq" id="WP_036856047.1">
    <property type="nucleotide sequence ID" value="NZ_JRNU01000035.1"/>
</dbReference>
<evidence type="ECO:0000259" key="2">
    <source>
        <dbReference type="Pfam" id="PF22013"/>
    </source>
</evidence>
<dbReference type="OrthoDB" id="1000417at2"/>
<feature type="domain" description="THUMP-like" evidence="1">
    <location>
        <begin position="350"/>
        <end position="420"/>
    </location>
</feature>
<keyword evidence="4" id="KW-1185">Reference proteome</keyword>
<dbReference type="EMBL" id="JRNU01000035">
    <property type="protein sequence ID" value="KGF51534.1"/>
    <property type="molecule type" value="Genomic_DNA"/>
</dbReference>
<accession>A0A096D1Z2</accession>
<dbReference type="Pfam" id="PF22013">
    <property type="entry name" value="PG_1098_Fer"/>
    <property type="match status" value="1"/>
</dbReference>
<dbReference type="InterPro" id="IPR029063">
    <property type="entry name" value="SAM-dependent_MTases_sf"/>
</dbReference>
<dbReference type="SUPFAM" id="SSF53335">
    <property type="entry name" value="S-adenosyl-L-methionine-dependent methyltransferases"/>
    <property type="match status" value="1"/>
</dbReference>
<protein>
    <submittedName>
        <fullName evidence="3">DNA methyltransferase</fullName>
    </submittedName>
</protein>
<evidence type="ECO:0000313" key="4">
    <source>
        <dbReference type="Proteomes" id="UP000029614"/>
    </source>
</evidence>
<sequence length="422" mass="47619">MSTLTDNCDKTRKFITEHLTDNIRSLALKANTYKDINISFALDQIAGWQKACIKLPSWANIQGIIYPKHISLEQCSSEATAIYKYHLVRRIIGNCDREKVTLSTSLLDLTGGFGVDFSFMARAFDKAVYVEQQEELCEIAQYNFDLFHYERTLIEIVNAEGINYLHITDPVTVIFIDPARRDYNGGKTVFISDCSPNIIPIEEELLLKAQYVVIKLSPMLDWHKAATDLCSVGDVVREVHILSVKNECKELLLVLQSEEKARLLGLSPSNINIFCVNDDQVISFSIEEAKNAVLRLFTEQLQIGMYLYEPNSSLMKAASFGVITQKYPVSALAPNSHLFVSFDEIANFPGRSFVITGFSSFNKKSLKRFLSGLSKANIATRNFPQTVSELRKRLKLSEGGKDYLFATTLINGEHYMIKCAKI</sequence>
<keyword evidence="3" id="KW-0808">Transferase</keyword>
<dbReference type="InterPro" id="IPR041497">
    <property type="entry name" value="Thump-like"/>
</dbReference>
<dbReference type="Proteomes" id="UP000029614">
    <property type="component" value="Unassembled WGS sequence"/>
</dbReference>
<evidence type="ECO:0000313" key="3">
    <source>
        <dbReference type="EMBL" id="KGF51534.1"/>
    </source>
</evidence>
<evidence type="ECO:0000259" key="1">
    <source>
        <dbReference type="Pfam" id="PF18096"/>
    </source>
</evidence>
<dbReference type="Pfam" id="PF18096">
    <property type="entry name" value="Thump_like"/>
    <property type="match status" value="1"/>
</dbReference>
<dbReference type="AlphaFoldDB" id="A0A096D1Z2"/>
<dbReference type="GO" id="GO:0008168">
    <property type="term" value="F:methyltransferase activity"/>
    <property type="evidence" value="ECO:0007669"/>
    <property type="project" value="UniProtKB-KW"/>
</dbReference>
<proteinExistence type="predicted"/>
<dbReference type="Gene3D" id="1.10.10.1110">
    <property type="entry name" value="Methyltransferase PG1098, N-terminal domain"/>
    <property type="match status" value="1"/>
</dbReference>
<dbReference type="Gene3D" id="3.40.50.150">
    <property type="entry name" value="Vaccinia Virus protein VP39"/>
    <property type="match status" value="1"/>
</dbReference>